<dbReference type="Pfam" id="PF00005">
    <property type="entry name" value="ABC_tran"/>
    <property type="match status" value="1"/>
</dbReference>
<dbReference type="SUPFAM" id="SSF90123">
    <property type="entry name" value="ABC transporter transmembrane region"/>
    <property type="match status" value="1"/>
</dbReference>
<dbReference type="InterPro" id="IPR027417">
    <property type="entry name" value="P-loop_NTPase"/>
</dbReference>
<evidence type="ECO:0000256" key="3">
    <source>
        <dbReference type="ARBA" id="ARBA00022741"/>
    </source>
</evidence>
<dbReference type="InterPro" id="IPR039421">
    <property type="entry name" value="Type_1_exporter"/>
</dbReference>
<dbReference type="EMBL" id="JAOWLA010000019">
    <property type="protein sequence ID" value="MCV2866498.1"/>
    <property type="molecule type" value="Genomic_DNA"/>
</dbReference>
<keyword evidence="3" id="KW-0547">Nucleotide-binding</keyword>
<reference evidence="10 11" key="1">
    <citation type="submission" date="2022-10" db="EMBL/GenBank/DDBJ databases">
        <title>Defluviimonas sp. nov., isolated from ocean surface water.</title>
        <authorList>
            <person name="He W."/>
            <person name="Wang L."/>
            <person name="Zhang D.-F."/>
        </authorList>
    </citation>
    <scope>NUCLEOTIDE SEQUENCE [LARGE SCALE GENOMIC DNA]</scope>
    <source>
        <strain evidence="10 11">WL0075</strain>
    </source>
</reference>
<accession>A0ABT2Z5T0</accession>
<keyword evidence="4 10" id="KW-0067">ATP-binding</keyword>
<evidence type="ECO:0000256" key="5">
    <source>
        <dbReference type="ARBA" id="ARBA00022989"/>
    </source>
</evidence>
<evidence type="ECO:0000256" key="2">
    <source>
        <dbReference type="ARBA" id="ARBA00022692"/>
    </source>
</evidence>
<dbReference type="PROSITE" id="PS00211">
    <property type="entry name" value="ABC_TRANSPORTER_1"/>
    <property type="match status" value="1"/>
</dbReference>
<dbReference type="Proteomes" id="UP001652503">
    <property type="component" value="Unassembled WGS sequence"/>
</dbReference>
<evidence type="ECO:0000256" key="7">
    <source>
        <dbReference type="SAM" id="Phobius"/>
    </source>
</evidence>
<keyword evidence="2 7" id="KW-0812">Transmembrane</keyword>
<dbReference type="SMART" id="SM00382">
    <property type="entry name" value="AAA"/>
    <property type="match status" value="1"/>
</dbReference>
<evidence type="ECO:0000256" key="6">
    <source>
        <dbReference type="ARBA" id="ARBA00023136"/>
    </source>
</evidence>
<dbReference type="PROSITE" id="PS50929">
    <property type="entry name" value="ABC_TM1F"/>
    <property type="match status" value="1"/>
</dbReference>
<comment type="caution">
    <text evidence="10">The sequence shown here is derived from an EMBL/GenBank/DDBJ whole genome shotgun (WGS) entry which is preliminary data.</text>
</comment>
<feature type="transmembrane region" description="Helical" evidence="7">
    <location>
        <begin position="143"/>
        <end position="163"/>
    </location>
</feature>
<dbReference type="InterPro" id="IPR017871">
    <property type="entry name" value="ABC_transporter-like_CS"/>
</dbReference>
<keyword evidence="6 7" id="KW-0472">Membrane</keyword>
<sequence>MALAALLMIIEGSTLAFLSYALKPLFDRVFVGGEVGAVWLIGGFILSLFFIRAATSVASRALMTAVAQRTAAALQVDMLRHLLTLEGGFFQTHSPGKLIERVQGDTAAVQSVWTLLITGFGRDTVALISLAVVAVAIDPVWAAFAIVGTPLLILPAIVAQRYIRRKVQHLRQQAEQRATRLDEIFHGITAIKLNRIEGYQLGRFSQIIASIVRAETKSAASRAAIPALIDIVTGIGFFAVILFGGAQIASGERTVGDFMAFFSAMSLAFQPLRRLGDMAGQWQIALVSLRRIYGLFDREPVVRSRAAATPPSPADTGLRLDDVRLSYGDHEVLRGVSFTAEAGKTTALVGPSGAGKSTIFNLLTRLVDPQSGVIELGGQDILDFDLDRLRDQFSVVSQDASLFDETIRENILLGRTDIAEADLQRALQAAHVPEFAEALPLGLDTPAGPRGSSLSGGQRQRIAIARAVLRDAPILLLDEATSALDATSERLVQDALDRLSEGRTTLVIAHRLATVRNADKIVVLENGTVAEEGTHETLLARDGLYASLCRLQFSDEMQGRG</sequence>
<dbReference type="SUPFAM" id="SSF52540">
    <property type="entry name" value="P-loop containing nucleoside triphosphate hydrolases"/>
    <property type="match status" value="1"/>
</dbReference>
<gene>
    <name evidence="10" type="ORF">OE647_17405</name>
</gene>
<organism evidence="10 11">
    <name type="scientific">Albidovulum sediminicola</name>
    <dbReference type="NCBI Taxonomy" id="2984331"/>
    <lineage>
        <taxon>Bacteria</taxon>
        <taxon>Pseudomonadati</taxon>
        <taxon>Pseudomonadota</taxon>
        <taxon>Alphaproteobacteria</taxon>
        <taxon>Rhodobacterales</taxon>
        <taxon>Paracoccaceae</taxon>
        <taxon>Albidovulum</taxon>
    </lineage>
</organism>
<evidence type="ECO:0000256" key="4">
    <source>
        <dbReference type="ARBA" id="ARBA00022840"/>
    </source>
</evidence>
<dbReference type="PANTHER" id="PTHR24221:SF646">
    <property type="entry name" value="HAEMOLYSIN SECRETION ATP-BINDING PROTEIN"/>
    <property type="match status" value="1"/>
</dbReference>
<dbReference type="GO" id="GO:0005524">
    <property type="term" value="F:ATP binding"/>
    <property type="evidence" value="ECO:0007669"/>
    <property type="project" value="UniProtKB-KW"/>
</dbReference>
<dbReference type="InterPro" id="IPR003439">
    <property type="entry name" value="ABC_transporter-like_ATP-bd"/>
</dbReference>
<feature type="transmembrane region" description="Helical" evidence="7">
    <location>
        <begin position="112"/>
        <end position="137"/>
    </location>
</feature>
<keyword evidence="5 7" id="KW-1133">Transmembrane helix</keyword>
<dbReference type="Gene3D" id="1.20.1560.10">
    <property type="entry name" value="ABC transporter type 1, transmembrane domain"/>
    <property type="match status" value="1"/>
</dbReference>
<feature type="domain" description="ABC transmembrane type-1" evidence="9">
    <location>
        <begin position="2"/>
        <end position="283"/>
    </location>
</feature>
<dbReference type="CDD" id="cd18552">
    <property type="entry name" value="ABC_6TM_MsbA_like"/>
    <property type="match status" value="1"/>
</dbReference>
<evidence type="ECO:0000256" key="1">
    <source>
        <dbReference type="ARBA" id="ARBA00004651"/>
    </source>
</evidence>
<dbReference type="PANTHER" id="PTHR24221">
    <property type="entry name" value="ATP-BINDING CASSETTE SUB-FAMILY B"/>
    <property type="match status" value="1"/>
</dbReference>
<evidence type="ECO:0000313" key="11">
    <source>
        <dbReference type="Proteomes" id="UP001652503"/>
    </source>
</evidence>
<proteinExistence type="predicted"/>
<dbReference type="InterPro" id="IPR003593">
    <property type="entry name" value="AAA+_ATPase"/>
</dbReference>
<dbReference type="InterPro" id="IPR011527">
    <property type="entry name" value="ABC1_TM_dom"/>
</dbReference>
<dbReference type="Gene3D" id="3.40.50.300">
    <property type="entry name" value="P-loop containing nucleotide triphosphate hydrolases"/>
    <property type="match status" value="1"/>
</dbReference>
<dbReference type="Pfam" id="PF00664">
    <property type="entry name" value="ABC_membrane"/>
    <property type="match status" value="1"/>
</dbReference>
<dbReference type="PROSITE" id="PS50893">
    <property type="entry name" value="ABC_TRANSPORTER_2"/>
    <property type="match status" value="1"/>
</dbReference>
<comment type="subcellular location">
    <subcellularLocation>
        <location evidence="1">Cell membrane</location>
        <topology evidence="1">Multi-pass membrane protein</topology>
    </subcellularLocation>
</comment>
<feature type="transmembrane region" description="Helical" evidence="7">
    <location>
        <begin position="227"/>
        <end position="249"/>
    </location>
</feature>
<name>A0ABT2Z5T0_9RHOB</name>
<evidence type="ECO:0000259" key="8">
    <source>
        <dbReference type="PROSITE" id="PS50893"/>
    </source>
</evidence>
<dbReference type="RefSeq" id="WP_263723043.1">
    <property type="nucleotide sequence ID" value="NZ_JAOWLA010000019.1"/>
</dbReference>
<evidence type="ECO:0000259" key="9">
    <source>
        <dbReference type="PROSITE" id="PS50929"/>
    </source>
</evidence>
<keyword evidence="11" id="KW-1185">Reference proteome</keyword>
<dbReference type="InterPro" id="IPR036640">
    <property type="entry name" value="ABC1_TM_sf"/>
</dbReference>
<protein>
    <submittedName>
        <fullName evidence="10">ABC transporter ATP-binding protein/permease</fullName>
    </submittedName>
</protein>
<evidence type="ECO:0000313" key="10">
    <source>
        <dbReference type="EMBL" id="MCV2866498.1"/>
    </source>
</evidence>
<feature type="transmembrane region" description="Helical" evidence="7">
    <location>
        <begin position="37"/>
        <end position="55"/>
    </location>
</feature>
<feature type="domain" description="ABC transporter" evidence="8">
    <location>
        <begin position="318"/>
        <end position="551"/>
    </location>
</feature>